<feature type="transmembrane region" description="Helical" evidence="1">
    <location>
        <begin position="12"/>
        <end position="33"/>
    </location>
</feature>
<keyword evidence="1" id="KW-0472">Membrane</keyword>
<keyword evidence="1" id="KW-1133">Transmembrane helix</keyword>
<sequence length="193" mass="21798">MGKREFFPNSTIASLFLVLCGFTAVFIVGPFFFEEIGPSGPVICTVNGTSYESLLRNHLIPALQQRVCLDSTIFMQDCAPPHIATPVKQLLNLHFGNDRIISRHFQTARPPRSPDLNPCDFWLWGYQKAVVYEGLIANLAELKNRIMQHIHNISTETLRSVVEHAILRFQLIGENDGQNTEHFLSKSKPTSFS</sequence>
<organism evidence="2 3">
    <name type="scientific">Araneus ventricosus</name>
    <name type="common">Orbweaver spider</name>
    <name type="synonym">Epeira ventricosa</name>
    <dbReference type="NCBI Taxonomy" id="182803"/>
    <lineage>
        <taxon>Eukaryota</taxon>
        <taxon>Metazoa</taxon>
        <taxon>Ecdysozoa</taxon>
        <taxon>Arthropoda</taxon>
        <taxon>Chelicerata</taxon>
        <taxon>Arachnida</taxon>
        <taxon>Araneae</taxon>
        <taxon>Araneomorphae</taxon>
        <taxon>Entelegynae</taxon>
        <taxon>Araneoidea</taxon>
        <taxon>Araneidae</taxon>
        <taxon>Araneus</taxon>
    </lineage>
</organism>
<dbReference type="InterPro" id="IPR036397">
    <property type="entry name" value="RNaseH_sf"/>
</dbReference>
<proteinExistence type="predicted"/>
<accession>A0A4Y2DRD4</accession>
<protein>
    <recommendedName>
        <fullName evidence="4">Tc1-like transposase DDE domain-containing protein</fullName>
    </recommendedName>
</protein>
<name>A0A4Y2DRD4_ARAVE</name>
<dbReference type="PANTHER" id="PTHR47326:SF1">
    <property type="entry name" value="HTH PSQ-TYPE DOMAIN-CONTAINING PROTEIN"/>
    <property type="match status" value="1"/>
</dbReference>
<comment type="caution">
    <text evidence="2">The sequence shown here is derived from an EMBL/GenBank/DDBJ whole genome shotgun (WGS) entry which is preliminary data.</text>
</comment>
<dbReference type="OrthoDB" id="6436543at2759"/>
<evidence type="ECO:0008006" key="4">
    <source>
        <dbReference type="Google" id="ProtNLM"/>
    </source>
</evidence>
<reference evidence="2 3" key="1">
    <citation type="journal article" date="2019" name="Sci. Rep.">
        <title>Orb-weaving spider Araneus ventricosus genome elucidates the spidroin gene catalogue.</title>
        <authorList>
            <person name="Kono N."/>
            <person name="Nakamura H."/>
            <person name="Ohtoshi R."/>
            <person name="Moran D.A.P."/>
            <person name="Shinohara A."/>
            <person name="Yoshida Y."/>
            <person name="Fujiwara M."/>
            <person name="Mori M."/>
            <person name="Tomita M."/>
            <person name="Arakawa K."/>
        </authorList>
    </citation>
    <scope>NUCLEOTIDE SEQUENCE [LARGE SCALE GENOMIC DNA]</scope>
</reference>
<keyword evidence="1" id="KW-0812">Transmembrane</keyword>
<dbReference type="EMBL" id="BGPR01000412">
    <property type="protein sequence ID" value="GBM18817.1"/>
    <property type="molecule type" value="Genomic_DNA"/>
</dbReference>
<dbReference type="AlphaFoldDB" id="A0A4Y2DRD4"/>
<gene>
    <name evidence="2" type="ORF">AVEN_203096_1</name>
</gene>
<dbReference type="PANTHER" id="PTHR47326">
    <property type="entry name" value="TRANSPOSABLE ELEMENT TC3 TRANSPOSASE-LIKE PROTEIN"/>
    <property type="match status" value="1"/>
</dbReference>
<keyword evidence="3" id="KW-1185">Reference proteome</keyword>
<dbReference type="Proteomes" id="UP000499080">
    <property type="component" value="Unassembled WGS sequence"/>
</dbReference>
<evidence type="ECO:0000313" key="2">
    <source>
        <dbReference type="EMBL" id="GBM18817.1"/>
    </source>
</evidence>
<evidence type="ECO:0000256" key="1">
    <source>
        <dbReference type="SAM" id="Phobius"/>
    </source>
</evidence>
<dbReference type="Gene3D" id="3.30.420.10">
    <property type="entry name" value="Ribonuclease H-like superfamily/Ribonuclease H"/>
    <property type="match status" value="1"/>
</dbReference>
<dbReference type="GO" id="GO:0003676">
    <property type="term" value="F:nucleic acid binding"/>
    <property type="evidence" value="ECO:0007669"/>
    <property type="project" value="InterPro"/>
</dbReference>
<evidence type="ECO:0000313" key="3">
    <source>
        <dbReference type="Proteomes" id="UP000499080"/>
    </source>
</evidence>